<keyword evidence="1" id="KW-0472">Membrane</keyword>
<dbReference type="Proteomes" id="UP001358586">
    <property type="component" value="Chromosome 8"/>
</dbReference>
<evidence type="ECO:0000313" key="2">
    <source>
        <dbReference type="EMBL" id="KAK5812655.1"/>
    </source>
</evidence>
<keyword evidence="1" id="KW-0812">Transmembrane</keyword>
<evidence type="ECO:0000256" key="1">
    <source>
        <dbReference type="SAM" id="Phobius"/>
    </source>
</evidence>
<sequence length="167" mass="19486">MVKLSAVMKDIVRGIEWEPEADLRIDVLLSAVEVLDDDNDTGNDEISKCVSLLVIFIISWLMDLNFFLWNCQGTRHPRFHNFVVEYRREICPDAMYFFKTQVSGIRADGIIVKLGFFNSFRIETKGFSRGIWILCSDNVFVDILDLHLQVIFIRVRNRQGLSKFYVQ</sequence>
<protein>
    <submittedName>
        <fullName evidence="2">Uncharacterized protein</fullName>
    </submittedName>
</protein>
<organism evidence="2 3">
    <name type="scientific">Gossypium arboreum</name>
    <name type="common">Tree cotton</name>
    <name type="synonym">Gossypium nanking</name>
    <dbReference type="NCBI Taxonomy" id="29729"/>
    <lineage>
        <taxon>Eukaryota</taxon>
        <taxon>Viridiplantae</taxon>
        <taxon>Streptophyta</taxon>
        <taxon>Embryophyta</taxon>
        <taxon>Tracheophyta</taxon>
        <taxon>Spermatophyta</taxon>
        <taxon>Magnoliopsida</taxon>
        <taxon>eudicotyledons</taxon>
        <taxon>Gunneridae</taxon>
        <taxon>Pentapetalae</taxon>
        <taxon>rosids</taxon>
        <taxon>malvids</taxon>
        <taxon>Malvales</taxon>
        <taxon>Malvaceae</taxon>
        <taxon>Malvoideae</taxon>
        <taxon>Gossypium</taxon>
    </lineage>
</organism>
<keyword evidence="1" id="KW-1133">Transmembrane helix</keyword>
<keyword evidence="3" id="KW-1185">Reference proteome</keyword>
<comment type="caution">
    <text evidence="2">The sequence shown here is derived from an EMBL/GenBank/DDBJ whole genome shotgun (WGS) entry which is preliminary data.</text>
</comment>
<evidence type="ECO:0000313" key="3">
    <source>
        <dbReference type="Proteomes" id="UP001358586"/>
    </source>
</evidence>
<name>A0ABR0P239_GOSAR</name>
<proteinExistence type="predicted"/>
<gene>
    <name evidence="2" type="ORF">PVK06_028092</name>
</gene>
<reference evidence="2 3" key="1">
    <citation type="submission" date="2023-03" db="EMBL/GenBank/DDBJ databases">
        <title>WGS of Gossypium arboreum.</title>
        <authorList>
            <person name="Yu D."/>
        </authorList>
    </citation>
    <scope>NUCLEOTIDE SEQUENCE [LARGE SCALE GENOMIC DNA]</scope>
    <source>
        <tissue evidence="2">Leaf</tissue>
    </source>
</reference>
<feature type="transmembrane region" description="Helical" evidence="1">
    <location>
        <begin position="50"/>
        <end position="69"/>
    </location>
</feature>
<accession>A0ABR0P239</accession>
<dbReference type="EMBL" id="JARKNE010000008">
    <property type="protein sequence ID" value="KAK5812655.1"/>
    <property type="molecule type" value="Genomic_DNA"/>
</dbReference>